<dbReference type="PANTHER" id="PTHR23507">
    <property type="entry name" value="ZGC:174356"/>
    <property type="match status" value="1"/>
</dbReference>
<evidence type="ECO:0000256" key="7">
    <source>
        <dbReference type="SAM" id="SignalP"/>
    </source>
</evidence>
<feature type="region of interest" description="Disordered" evidence="5">
    <location>
        <begin position="525"/>
        <end position="555"/>
    </location>
</feature>
<dbReference type="Proteomes" id="UP000008837">
    <property type="component" value="Unassembled WGS sequence"/>
</dbReference>
<proteinExistence type="predicted"/>
<feature type="transmembrane region" description="Helical" evidence="6">
    <location>
        <begin position="236"/>
        <end position="255"/>
    </location>
</feature>
<feature type="transmembrane region" description="Helical" evidence="6">
    <location>
        <begin position="357"/>
        <end position="381"/>
    </location>
</feature>
<dbReference type="EMBL" id="AAYY01000001">
    <property type="protein sequence ID" value="EDP45225.1"/>
    <property type="molecule type" value="Genomic_DNA"/>
</dbReference>
<dbReference type="RefSeq" id="XP_001732439.1">
    <property type="nucleotide sequence ID" value="XM_001732387.1"/>
</dbReference>
<gene>
    <name evidence="8" type="ORF">MGL_0214</name>
</gene>
<dbReference type="OrthoDB" id="3026777at2759"/>
<evidence type="ECO:0000313" key="8">
    <source>
        <dbReference type="EMBL" id="EDP45225.1"/>
    </source>
</evidence>
<dbReference type="InterPro" id="IPR036259">
    <property type="entry name" value="MFS_trans_sf"/>
</dbReference>
<organism evidence="8 9">
    <name type="scientific">Malassezia globosa (strain ATCC MYA-4612 / CBS 7966)</name>
    <name type="common">Dandruff-associated fungus</name>
    <dbReference type="NCBI Taxonomy" id="425265"/>
    <lineage>
        <taxon>Eukaryota</taxon>
        <taxon>Fungi</taxon>
        <taxon>Dikarya</taxon>
        <taxon>Basidiomycota</taxon>
        <taxon>Ustilaginomycotina</taxon>
        <taxon>Malasseziomycetes</taxon>
        <taxon>Malasseziales</taxon>
        <taxon>Malasseziaceae</taxon>
        <taxon>Malassezia</taxon>
    </lineage>
</organism>
<evidence type="ECO:0000313" key="9">
    <source>
        <dbReference type="Proteomes" id="UP000008837"/>
    </source>
</evidence>
<dbReference type="InParanoid" id="A8PS89"/>
<feature type="signal peptide" evidence="7">
    <location>
        <begin position="1"/>
        <end position="18"/>
    </location>
</feature>
<evidence type="ECO:0000256" key="5">
    <source>
        <dbReference type="SAM" id="MobiDB-lite"/>
    </source>
</evidence>
<keyword evidence="7" id="KW-0732">Signal</keyword>
<keyword evidence="3 6" id="KW-1133">Transmembrane helix</keyword>
<dbReference type="GeneID" id="5856745"/>
<feature type="compositionally biased region" description="Polar residues" evidence="5">
    <location>
        <begin position="525"/>
        <end position="548"/>
    </location>
</feature>
<evidence type="ECO:0000256" key="2">
    <source>
        <dbReference type="ARBA" id="ARBA00022692"/>
    </source>
</evidence>
<sequence>MPTLALLVIPHLLGLIQAVQIPAEMDAIRSLSCAHYYYLNPEQKNQEDDNAIDATSCLRPEVEQHFSKIATFVTFSVVLANFVGMLIWVRRFDPKRRRSMAAKGMCGSALARVPFLVLPLYQFPFLAPPNVLSLSPSTMLLVFWACAVLGGLSGTNELVSLTVESFITDSSSPEVRSQLLRYAQVATLLGASLGPLLGSMSTWIFPNAHNACIGYRTCQKNRLVFGRAVLFNNAPYWLAFGISLLGWTWVWFALASSGTGDGLGRDDLDETSSLADSTSVDSSTRASRNRPTRRDTAEWGASLGAFQRLLPVRMSRWSYDTRILQFTAADMCIALTQEGPVALIFVLGFVFRWSRDALSVGLAVFNSLRLVHMAILLPIVLHRIVWQGSKPAPISELTPKQLDACFSVTKEAFDRPRRRRDSFDSIASLQHILDHVSSEQYELARLWRAQVDLHASRISFFINATSWMTIFAGVYLTKQWLLMAGATALAFGCGAQFLLRSAACTICDSIVDKRAESLQLHLPTSNTHTDAHSPTLSPTGPVASSATSRPKPLPSGSDSYLVISSTLMLPCLLLGLCLRNEIYTRTLATNPGAFFIVIAGIETLGLLALCPIQSASITTSSTFV</sequence>
<evidence type="ECO:0000256" key="3">
    <source>
        <dbReference type="ARBA" id="ARBA00022989"/>
    </source>
</evidence>
<feature type="transmembrane region" description="Helical" evidence="6">
    <location>
        <begin position="458"/>
        <end position="476"/>
    </location>
</feature>
<protein>
    <recommendedName>
        <fullName evidence="10">Solute carrier family 40 protein</fullName>
    </recommendedName>
</protein>
<evidence type="ECO:0000256" key="6">
    <source>
        <dbReference type="SAM" id="Phobius"/>
    </source>
</evidence>
<feature type="transmembrane region" description="Helical" evidence="6">
    <location>
        <begin position="69"/>
        <end position="89"/>
    </location>
</feature>
<evidence type="ECO:0000256" key="4">
    <source>
        <dbReference type="ARBA" id="ARBA00023136"/>
    </source>
</evidence>
<accession>A8PS89</accession>
<name>A8PS89_MALGO</name>
<evidence type="ECO:0000256" key="1">
    <source>
        <dbReference type="ARBA" id="ARBA00004141"/>
    </source>
</evidence>
<dbReference type="SUPFAM" id="SSF103473">
    <property type="entry name" value="MFS general substrate transporter"/>
    <property type="match status" value="1"/>
</dbReference>
<comment type="caution">
    <text evidence="8">The sequence shown here is derived from an EMBL/GenBank/DDBJ whole genome shotgun (WGS) entry which is preliminary data.</text>
</comment>
<keyword evidence="9" id="KW-1185">Reference proteome</keyword>
<feature type="transmembrane region" description="Helical" evidence="6">
    <location>
        <begin position="590"/>
        <end position="609"/>
    </location>
</feature>
<feature type="transmembrane region" description="Helical" evidence="6">
    <location>
        <begin position="323"/>
        <end position="351"/>
    </location>
</feature>
<feature type="chain" id="PRO_5002727067" description="Solute carrier family 40 protein" evidence="7">
    <location>
        <begin position="19"/>
        <end position="624"/>
    </location>
</feature>
<keyword evidence="2 6" id="KW-0812">Transmembrane</keyword>
<evidence type="ECO:0008006" key="10">
    <source>
        <dbReference type="Google" id="ProtNLM"/>
    </source>
</evidence>
<feature type="transmembrane region" description="Helical" evidence="6">
    <location>
        <begin position="141"/>
        <end position="167"/>
    </location>
</feature>
<dbReference type="KEGG" id="mgl:MGL_0214"/>
<reference evidence="8 9" key="1">
    <citation type="journal article" date="2007" name="Proc. Natl. Acad. Sci. U.S.A.">
        <title>Dandruff-associated Malassezia genomes reveal convergent and divergent virulence traits shared with plant and human fungal pathogens.</title>
        <authorList>
            <person name="Xu J."/>
            <person name="Saunders C.W."/>
            <person name="Hu P."/>
            <person name="Grant R.A."/>
            <person name="Boekhout T."/>
            <person name="Kuramae E.E."/>
            <person name="Kronstad J.W."/>
            <person name="Deangelis Y.M."/>
            <person name="Reeder N.L."/>
            <person name="Johnstone K.R."/>
            <person name="Leland M."/>
            <person name="Fieno A.M."/>
            <person name="Begley W.M."/>
            <person name="Sun Y."/>
            <person name="Lacey M.P."/>
            <person name="Chaudhary T."/>
            <person name="Keough T."/>
            <person name="Chu L."/>
            <person name="Sears R."/>
            <person name="Yuan B."/>
            <person name="Dawson T.L.Jr."/>
        </authorList>
    </citation>
    <scope>NUCLEOTIDE SEQUENCE [LARGE SCALE GENOMIC DNA]</scope>
    <source>
        <strain evidence="9">ATCC MYA-4612 / CBS 7966</strain>
    </source>
</reference>
<dbReference type="OMA" id="FNNAPYW"/>
<feature type="transmembrane region" description="Helical" evidence="6">
    <location>
        <begin position="101"/>
        <end position="121"/>
    </location>
</feature>
<feature type="compositionally biased region" description="Low complexity" evidence="5">
    <location>
        <begin position="271"/>
        <end position="284"/>
    </location>
</feature>
<dbReference type="PANTHER" id="PTHR23507:SF1">
    <property type="entry name" value="FI18259P1-RELATED"/>
    <property type="match status" value="1"/>
</dbReference>
<comment type="subcellular location">
    <subcellularLocation>
        <location evidence="1">Membrane</location>
        <topology evidence="1">Multi-pass membrane protein</topology>
    </subcellularLocation>
</comment>
<keyword evidence="4 6" id="KW-0472">Membrane</keyword>
<dbReference type="GO" id="GO:0016020">
    <property type="term" value="C:membrane"/>
    <property type="evidence" value="ECO:0007669"/>
    <property type="project" value="UniProtKB-SubCell"/>
</dbReference>
<feature type="transmembrane region" description="Helical" evidence="6">
    <location>
        <begin position="559"/>
        <end position="578"/>
    </location>
</feature>
<dbReference type="AlphaFoldDB" id="A8PS89"/>
<dbReference type="VEuPathDB" id="FungiDB:MGL_0214"/>
<feature type="region of interest" description="Disordered" evidence="5">
    <location>
        <begin position="271"/>
        <end position="295"/>
    </location>
</feature>
<dbReference type="GO" id="GO:0022857">
    <property type="term" value="F:transmembrane transporter activity"/>
    <property type="evidence" value="ECO:0007669"/>
    <property type="project" value="TreeGrafter"/>
</dbReference>